<evidence type="ECO:0000256" key="1">
    <source>
        <dbReference type="SAM" id="MobiDB-lite"/>
    </source>
</evidence>
<feature type="region of interest" description="Disordered" evidence="1">
    <location>
        <begin position="115"/>
        <end position="204"/>
    </location>
</feature>
<keyword evidence="2" id="KW-0472">Membrane</keyword>
<dbReference type="AlphaFoldDB" id="A0A0C4DWQ9"/>
<dbReference type="PROSITE" id="PS51257">
    <property type="entry name" value="PROKAR_LIPOPROTEIN"/>
    <property type="match status" value="1"/>
</dbReference>
<dbReference type="EnsemblFungi" id="MAPG_04439T0">
    <property type="protein sequence ID" value="MAPG_04439T0"/>
    <property type="gene ID" value="MAPG_04439"/>
</dbReference>
<gene>
    <name evidence="4" type="ORF">MAPG_04439</name>
</gene>
<sequence length="204" mass="21639">MPFIRKLAIATLVAMAACKAAGLPVAESMDNGNKYVNSKAADITDSSASSSGTPTAVAAREVPSLTQASVVTPTPMPGTTLDSNLIIFLALVIPAVALCVGLLICTGRRSLKQAMRRKREAKKGKWPRSRDDAGGRGRSCGSRSPPGTHASDASTMSETCTEDSTRSGPRKPPAERFEDMELPTIPARASRSHRNHRNRRSLAP</sequence>
<reference evidence="5" key="5">
    <citation type="submission" date="2015-06" db="UniProtKB">
        <authorList>
            <consortium name="EnsemblFungi"/>
        </authorList>
    </citation>
    <scope>IDENTIFICATION</scope>
    <source>
        <strain evidence="5">ATCC 64411</strain>
    </source>
</reference>
<feature type="transmembrane region" description="Helical" evidence="2">
    <location>
        <begin position="85"/>
        <end position="107"/>
    </location>
</feature>
<keyword evidence="6" id="KW-1185">Reference proteome</keyword>
<reference evidence="6" key="1">
    <citation type="submission" date="2010-05" db="EMBL/GenBank/DDBJ databases">
        <title>The genome sequence of Magnaporthe poae strain ATCC 64411.</title>
        <authorList>
            <person name="Ma L.-J."/>
            <person name="Dead R."/>
            <person name="Young S."/>
            <person name="Zeng Q."/>
            <person name="Koehrsen M."/>
            <person name="Alvarado L."/>
            <person name="Berlin A."/>
            <person name="Chapman S.B."/>
            <person name="Chen Z."/>
            <person name="Freedman E."/>
            <person name="Gellesch M."/>
            <person name="Goldberg J."/>
            <person name="Griggs A."/>
            <person name="Gujja S."/>
            <person name="Heilman E.R."/>
            <person name="Heiman D."/>
            <person name="Hepburn T."/>
            <person name="Howarth C."/>
            <person name="Jen D."/>
            <person name="Larson L."/>
            <person name="Mehta T."/>
            <person name="Neiman D."/>
            <person name="Pearson M."/>
            <person name="Roberts A."/>
            <person name="Saif S."/>
            <person name="Shea T."/>
            <person name="Shenoy N."/>
            <person name="Sisk P."/>
            <person name="Stolte C."/>
            <person name="Sykes S."/>
            <person name="Walk T."/>
            <person name="White J."/>
            <person name="Yandava C."/>
            <person name="Haas B."/>
            <person name="Nusbaum C."/>
            <person name="Birren B."/>
        </authorList>
    </citation>
    <scope>NUCLEOTIDE SEQUENCE [LARGE SCALE GENOMIC DNA]</scope>
    <source>
        <strain evidence="6">ATCC 64411 / 73-15</strain>
    </source>
</reference>
<evidence type="ECO:0000313" key="6">
    <source>
        <dbReference type="Proteomes" id="UP000011715"/>
    </source>
</evidence>
<feature type="signal peptide" evidence="3">
    <location>
        <begin position="1"/>
        <end position="22"/>
    </location>
</feature>
<evidence type="ECO:0000313" key="4">
    <source>
        <dbReference type="EMBL" id="KLU85413.1"/>
    </source>
</evidence>
<name>A0A0C4DWQ9_MAGP6</name>
<evidence type="ECO:0000313" key="5">
    <source>
        <dbReference type="EnsemblFungi" id="MAPG_04439T0"/>
    </source>
</evidence>
<organism evidence="5 6">
    <name type="scientific">Magnaporthiopsis poae (strain ATCC 64411 / 73-15)</name>
    <name type="common">Kentucky bluegrass fungus</name>
    <name type="synonym">Magnaporthe poae</name>
    <dbReference type="NCBI Taxonomy" id="644358"/>
    <lineage>
        <taxon>Eukaryota</taxon>
        <taxon>Fungi</taxon>
        <taxon>Dikarya</taxon>
        <taxon>Ascomycota</taxon>
        <taxon>Pezizomycotina</taxon>
        <taxon>Sordariomycetes</taxon>
        <taxon>Sordariomycetidae</taxon>
        <taxon>Magnaporthales</taxon>
        <taxon>Magnaporthaceae</taxon>
        <taxon>Magnaporthiopsis</taxon>
    </lineage>
</organism>
<feature type="compositionally biased region" description="Basic residues" evidence="1">
    <location>
        <begin position="115"/>
        <end position="127"/>
    </location>
</feature>
<dbReference type="EMBL" id="ADBL01001051">
    <property type="status" value="NOT_ANNOTATED_CDS"/>
    <property type="molecule type" value="Genomic_DNA"/>
</dbReference>
<accession>A0A0C4DWQ9</accession>
<keyword evidence="2" id="KW-1133">Transmembrane helix</keyword>
<reference evidence="4" key="3">
    <citation type="submission" date="2011-03" db="EMBL/GenBank/DDBJ databases">
        <title>Annotation of Magnaporthe poae ATCC 64411.</title>
        <authorList>
            <person name="Ma L.-J."/>
            <person name="Dead R."/>
            <person name="Young S.K."/>
            <person name="Zeng Q."/>
            <person name="Gargeya S."/>
            <person name="Fitzgerald M."/>
            <person name="Haas B."/>
            <person name="Abouelleil A."/>
            <person name="Alvarado L."/>
            <person name="Arachchi H.M."/>
            <person name="Berlin A."/>
            <person name="Brown A."/>
            <person name="Chapman S.B."/>
            <person name="Chen Z."/>
            <person name="Dunbar C."/>
            <person name="Freedman E."/>
            <person name="Gearin G."/>
            <person name="Gellesch M."/>
            <person name="Goldberg J."/>
            <person name="Griggs A."/>
            <person name="Gujja S."/>
            <person name="Heiman D."/>
            <person name="Howarth C."/>
            <person name="Larson L."/>
            <person name="Lui A."/>
            <person name="MacDonald P.J.P."/>
            <person name="Mehta T."/>
            <person name="Montmayeur A."/>
            <person name="Murphy C."/>
            <person name="Neiman D."/>
            <person name="Pearson M."/>
            <person name="Priest M."/>
            <person name="Roberts A."/>
            <person name="Saif S."/>
            <person name="Shea T."/>
            <person name="Shenoy N."/>
            <person name="Sisk P."/>
            <person name="Stolte C."/>
            <person name="Sykes S."/>
            <person name="Yandava C."/>
            <person name="Wortman J."/>
            <person name="Nusbaum C."/>
            <person name="Birren B."/>
        </authorList>
    </citation>
    <scope>NUCLEOTIDE SEQUENCE</scope>
    <source>
        <strain evidence="4">ATCC 64411</strain>
    </source>
</reference>
<keyword evidence="2" id="KW-0812">Transmembrane</keyword>
<dbReference type="Proteomes" id="UP000011715">
    <property type="component" value="Unassembled WGS sequence"/>
</dbReference>
<keyword evidence="3" id="KW-0732">Signal</keyword>
<dbReference type="VEuPathDB" id="FungiDB:MAPG_04439"/>
<feature type="compositionally biased region" description="Basic residues" evidence="1">
    <location>
        <begin position="190"/>
        <end position="204"/>
    </location>
</feature>
<reference evidence="5" key="4">
    <citation type="journal article" date="2015" name="G3 (Bethesda)">
        <title>Genome sequences of three phytopathogenic species of the Magnaporthaceae family of fungi.</title>
        <authorList>
            <person name="Okagaki L.H."/>
            <person name="Nunes C.C."/>
            <person name="Sailsbery J."/>
            <person name="Clay B."/>
            <person name="Brown D."/>
            <person name="John T."/>
            <person name="Oh Y."/>
            <person name="Young N."/>
            <person name="Fitzgerald M."/>
            <person name="Haas B.J."/>
            <person name="Zeng Q."/>
            <person name="Young S."/>
            <person name="Adiconis X."/>
            <person name="Fan L."/>
            <person name="Levin J.Z."/>
            <person name="Mitchell T.K."/>
            <person name="Okubara P.A."/>
            <person name="Farman M.L."/>
            <person name="Kohn L.M."/>
            <person name="Birren B."/>
            <person name="Ma L.-J."/>
            <person name="Dean R.A."/>
        </authorList>
    </citation>
    <scope>NUCLEOTIDE SEQUENCE</scope>
    <source>
        <strain evidence="5">ATCC 64411 / 73-15</strain>
    </source>
</reference>
<evidence type="ECO:0000256" key="2">
    <source>
        <dbReference type="SAM" id="Phobius"/>
    </source>
</evidence>
<proteinExistence type="predicted"/>
<dbReference type="EMBL" id="GL876968">
    <property type="protein sequence ID" value="KLU85413.1"/>
    <property type="molecule type" value="Genomic_DNA"/>
</dbReference>
<evidence type="ECO:0000256" key="3">
    <source>
        <dbReference type="SAM" id="SignalP"/>
    </source>
</evidence>
<feature type="chain" id="PRO_5009385398" evidence="3">
    <location>
        <begin position="23"/>
        <end position="204"/>
    </location>
</feature>
<protein>
    <submittedName>
        <fullName evidence="4 5">Uncharacterized protein</fullName>
    </submittedName>
</protein>
<reference evidence="4" key="2">
    <citation type="submission" date="2010-05" db="EMBL/GenBank/DDBJ databases">
        <title>The Genome Sequence of Magnaporthe poae strain ATCC 64411.</title>
        <authorList>
            <consortium name="The Broad Institute Genome Sequencing Platform"/>
            <consortium name="Broad Institute Genome Sequencing Center for Infectious Disease"/>
            <person name="Ma L.-J."/>
            <person name="Dead R."/>
            <person name="Young S."/>
            <person name="Zeng Q."/>
            <person name="Koehrsen M."/>
            <person name="Alvarado L."/>
            <person name="Berlin A."/>
            <person name="Chapman S.B."/>
            <person name="Chen Z."/>
            <person name="Freedman E."/>
            <person name="Gellesch M."/>
            <person name="Goldberg J."/>
            <person name="Griggs A."/>
            <person name="Gujja S."/>
            <person name="Heilman E.R."/>
            <person name="Heiman D."/>
            <person name="Hepburn T."/>
            <person name="Howarth C."/>
            <person name="Jen D."/>
            <person name="Larson L."/>
            <person name="Mehta T."/>
            <person name="Neiman D."/>
            <person name="Pearson M."/>
            <person name="Roberts A."/>
            <person name="Saif S."/>
            <person name="Shea T."/>
            <person name="Shenoy N."/>
            <person name="Sisk P."/>
            <person name="Stolte C."/>
            <person name="Sykes S."/>
            <person name="Walk T."/>
            <person name="White J."/>
            <person name="Yandava C."/>
            <person name="Haas B."/>
            <person name="Nusbaum C."/>
            <person name="Birren B."/>
        </authorList>
    </citation>
    <scope>NUCLEOTIDE SEQUENCE</scope>
    <source>
        <strain evidence="4">ATCC 64411</strain>
    </source>
</reference>